<protein>
    <submittedName>
        <fullName evidence="1">Uncharacterized protein</fullName>
    </submittedName>
</protein>
<name>X2KT54_9CAUD</name>
<evidence type="ECO:0000313" key="2">
    <source>
        <dbReference type="Proteomes" id="UP000019737"/>
    </source>
</evidence>
<organism evidence="1 2">
    <name type="scientific">Mycobacterium phage Hawkeye</name>
    <dbReference type="NCBI Taxonomy" id="1458711"/>
    <lineage>
        <taxon>Viruses</taxon>
        <taxon>Duplodnaviria</taxon>
        <taxon>Heunggongvirae</taxon>
        <taxon>Uroviricota</taxon>
        <taxon>Caudoviricetes</taxon>
        <taxon>Dclasvirinae</taxon>
        <taxon>Hawkeyevirus</taxon>
        <taxon>Hawkeyevirus hawkeye</taxon>
    </lineage>
</organism>
<proteinExistence type="predicted"/>
<accession>X2KT54</accession>
<sequence>MSAMQKAAEEYYRKAQEAAERMAENYHNFGASAHWAQRAMAYAAMAEASLAMKDVVREYGEPVRLSEMEVDWRNQNLEL</sequence>
<dbReference type="KEGG" id="vg:19527264"/>
<dbReference type="Proteomes" id="UP000019737">
    <property type="component" value="Segment"/>
</dbReference>
<dbReference type="EMBL" id="KJ194582">
    <property type="protein sequence ID" value="AHN84095.1"/>
    <property type="molecule type" value="Genomic_DNA"/>
</dbReference>
<dbReference type="GeneID" id="19527264"/>
<gene>
    <name evidence="1" type="primary">84</name>
    <name evidence="1" type="ORF">PBI_HAWKEYE_84</name>
</gene>
<reference evidence="1 2" key="1">
    <citation type="submission" date="2014-01" db="EMBL/GenBank/DDBJ databases">
        <authorList>
            <person name="Schneider V.M."/>
            <person name="Bowman C.A."/>
            <person name="Russell D.A."/>
            <person name="Pope W.H."/>
            <person name="Jacobs-Sera D."/>
            <person name="Hendrix R.W."/>
            <person name="Hatfull G.F."/>
        </authorList>
    </citation>
    <scope>NUCLEOTIDE SEQUENCE [LARGE SCALE GENOMIC DNA]</scope>
</reference>
<keyword evidence="2" id="KW-1185">Reference proteome</keyword>
<dbReference type="RefSeq" id="YP_009035979.1">
    <property type="nucleotide sequence ID" value="NC_024209.1"/>
</dbReference>
<evidence type="ECO:0000313" key="1">
    <source>
        <dbReference type="EMBL" id="AHN84095.1"/>
    </source>
</evidence>